<evidence type="ECO:0000259" key="7">
    <source>
        <dbReference type="Pfam" id="PF08281"/>
    </source>
</evidence>
<accession>A0A1T4S9K0</accession>
<keyword evidence="4" id="KW-0238">DNA-binding</keyword>
<dbReference type="InterPro" id="IPR014284">
    <property type="entry name" value="RNA_pol_sigma-70_dom"/>
</dbReference>
<dbReference type="NCBIfam" id="TIGR02937">
    <property type="entry name" value="sigma70-ECF"/>
    <property type="match status" value="1"/>
</dbReference>
<keyword evidence="5" id="KW-0804">Transcription</keyword>
<evidence type="ECO:0000256" key="4">
    <source>
        <dbReference type="ARBA" id="ARBA00023125"/>
    </source>
</evidence>
<dbReference type="InterPro" id="IPR039425">
    <property type="entry name" value="RNA_pol_sigma-70-like"/>
</dbReference>
<reference evidence="9" key="1">
    <citation type="submission" date="2017-02" db="EMBL/GenBank/DDBJ databases">
        <authorList>
            <person name="Varghese N."/>
            <person name="Submissions S."/>
        </authorList>
    </citation>
    <scope>NUCLEOTIDE SEQUENCE [LARGE SCALE GENOMIC DNA]</scope>
    <source>
        <strain evidence="9">ATCC 27094</strain>
    </source>
</reference>
<dbReference type="Gene3D" id="1.10.10.10">
    <property type="entry name" value="Winged helix-like DNA-binding domain superfamily/Winged helix DNA-binding domain"/>
    <property type="match status" value="1"/>
</dbReference>
<dbReference type="GO" id="GO:0006352">
    <property type="term" value="P:DNA-templated transcription initiation"/>
    <property type="evidence" value="ECO:0007669"/>
    <property type="project" value="InterPro"/>
</dbReference>
<evidence type="ECO:0000313" key="8">
    <source>
        <dbReference type="EMBL" id="SKA24885.1"/>
    </source>
</evidence>
<evidence type="ECO:0000259" key="6">
    <source>
        <dbReference type="Pfam" id="PF04542"/>
    </source>
</evidence>
<proteinExistence type="inferred from homology"/>
<evidence type="ECO:0000256" key="3">
    <source>
        <dbReference type="ARBA" id="ARBA00023082"/>
    </source>
</evidence>
<evidence type="ECO:0000256" key="2">
    <source>
        <dbReference type="ARBA" id="ARBA00023015"/>
    </source>
</evidence>
<dbReference type="Pfam" id="PF04542">
    <property type="entry name" value="Sigma70_r2"/>
    <property type="match status" value="1"/>
</dbReference>
<keyword evidence="9" id="KW-1185">Reference proteome</keyword>
<dbReference type="Proteomes" id="UP000190092">
    <property type="component" value="Unassembled WGS sequence"/>
</dbReference>
<dbReference type="InterPro" id="IPR007627">
    <property type="entry name" value="RNA_pol_sigma70_r2"/>
</dbReference>
<evidence type="ECO:0000313" key="9">
    <source>
        <dbReference type="Proteomes" id="UP000190092"/>
    </source>
</evidence>
<keyword evidence="2" id="KW-0805">Transcription regulation</keyword>
<feature type="domain" description="RNA polymerase sigma factor 70 region 4 type 2" evidence="7">
    <location>
        <begin position="113"/>
        <end position="165"/>
    </location>
</feature>
<dbReference type="Pfam" id="PF08281">
    <property type="entry name" value="Sigma70_r4_2"/>
    <property type="match status" value="1"/>
</dbReference>
<evidence type="ECO:0000256" key="5">
    <source>
        <dbReference type="ARBA" id="ARBA00023163"/>
    </source>
</evidence>
<dbReference type="EMBL" id="FUWJ01000007">
    <property type="protein sequence ID" value="SKA24885.1"/>
    <property type="molecule type" value="Genomic_DNA"/>
</dbReference>
<dbReference type="InterPro" id="IPR013325">
    <property type="entry name" value="RNA_pol_sigma_r2"/>
</dbReference>
<dbReference type="GO" id="GO:0003677">
    <property type="term" value="F:DNA binding"/>
    <property type="evidence" value="ECO:0007669"/>
    <property type="project" value="UniProtKB-KW"/>
</dbReference>
<protein>
    <submittedName>
        <fullName evidence="8">RNA polymerase, sigma subunit, ECF family</fullName>
    </submittedName>
</protein>
<dbReference type="STRING" id="225324.SAMN02745126_04461"/>
<feature type="domain" description="RNA polymerase sigma-70 region 2" evidence="6">
    <location>
        <begin position="18"/>
        <end position="82"/>
    </location>
</feature>
<dbReference type="Gene3D" id="1.10.1740.10">
    <property type="match status" value="1"/>
</dbReference>
<dbReference type="GO" id="GO:0016987">
    <property type="term" value="F:sigma factor activity"/>
    <property type="evidence" value="ECO:0007669"/>
    <property type="project" value="UniProtKB-KW"/>
</dbReference>
<name>A0A1T4S9K0_9HYPH</name>
<dbReference type="PANTHER" id="PTHR43133">
    <property type="entry name" value="RNA POLYMERASE ECF-TYPE SIGMA FACTO"/>
    <property type="match status" value="1"/>
</dbReference>
<dbReference type="PANTHER" id="PTHR43133:SF58">
    <property type="entry name" value="ECF RNA POLYMERASE SIGMA FACTOR SIGD"/>
    <property type="match status" value="1"/>
</dbReference>
<dbReference type="AlphaFoldDB" id="A0A1T4S9K0"/>
<sequence length="172" mass="19163">MRLSQEGDAAAYARLLTAASPLVRRMVSGRWTGSEDVEDIVQDVLLSLHQVRHTYDPGRPFLPWLSAIARNRLADAQRRQVRRSRGEVAVEILPETISSDETKEPVDQMADSEMLSRALADLPHGQRKAVELLRIKEMSLKEASAVSGMSVAALKTSMHRAMKALRLGLKKH</sequence>
<evidence type="ECO:0000256" key="1">
    <source>
        <dbReference type="ARBA" id="ARBA00010641"/>
    </source>
</evidence>
<dbReference type="InterPro" id="IPR013249">
    <property type="entry name" value="RNA_pol_sigma70_r4_t2"/>
</dbReference>
<keyword evidence="3" id="KW-0731">Sigma factor</keyword>
<dbReference type="SUPFAM" id="SSF88659">
    <property type="entry name" value="Sigma3 and sigma4 domains of RNA polymerase sigma factors"/>
    <property type="match status" value="1"/>
</dbReference>
<dbReference type="InterPro" id="IPR013324">
    <property type="entry name" value="RNA_pol_sigma_r3/r4-like"/>
</dbReference>
<dbReference type="OrthoDB" id="7041663at2"/>
<organism evidence="8 9">
    <name type="scientific">Enhydrobacter aerosaccus</name>
    <dbReference type="NCBI Taxonomy" id="225324"/>
    <lineage>
        <taxon>Bacteria</taxon>
        <taxon>Pseudomonadati</taxon>
        <taxon>Pseudomonadota</taxon>
        <taxon>Alphaproteobacteria</taxon>
        <taxon>Hyphomicrobiales</taxon>
        <taxon>Enhydrobacter</taxon>
    </lineage>
</organism>
<dbReference type="InterPro" id="IPR036388">
    <property type="entry name" value="WH-like_DNA-bd_sf"/>
</dbReference>
<dbReference type="SUPFAM" id="SSF88946">
    <property type="entry name" value="Sigma2 domain of RNA polymerase sigma factors"/>
    <property type="match status" value="1"/>
</dbReference>
<gene>
    <name evidence="8" type="ORF">SAMN02745126_04461</name>
</gene>
<comment type="similarity">
    <text evidence="1">Belongs to the sigma-70 factor family. ECF subfamily.</text>
</comment>